<comment type="caution">
    <text evidence="2">The sequence shown here is derived from an EMBL/GenBank/DDBJ whole genome shotgun (WGS) entry which is preliminary data.</text>
</comment>
<reference evidence="3" key="1">
    <citation type="journal article" date="2019" name="Int. J. Syst. Evol. Microbiol.">
        <title>The Global Catalogue of Microorganisms (GCM) 10K type strain sequencing project: providing services to taxonomists for standard genome sequencing and annotation.</title>
        <authorList>
            <consortium name="The Broad Institute Genomics Platform"/>
            <consortium name="The Broad Institute Genome Sequencing Center for Infectious Disease"/>
            <person name="Wu L."/>
            <person name="Ma J."/>
        </authorList>
    </citation>
    <scope>NUCLEOTIDE SEQUENCE [LARGE SCALE GENOMIC DNA]</scope>
    <source>
        <strain evidence="3">CCUG 49679</strain>
    </source>
</reference>
<dbReference type="RefSeq" id="WP_379791703.1">
    <property type="nucleotide sequence ID" value="NZ_JBHSQB010000007.1"/>
</dbReference>
<organism evidence="2 3">
    <name type="scientific">Flavobacterium qiangtangense</name>
    <dbReference type="NCBI Taxonomy" id="1442595"/>
    <lineage>
        <taxon>Bacteria</taxon>
        <taxon>Pseudomonadati</taxon>
        <taxon>Bacteroidota</taxon>
        <taxon>Flavobacteriia</taxon>
        <taxon>Flavobacteriales</taxon>
        <taxon>Flavobacteriaceae</taxon>
        <taxon>Flavobacterium</taxon>
    </lineage>
</organism>
<keyword evidence="1" id="KW-0732">Signal</keyword>
<proteinExistence type="predicted"/>
<dbReference type="SUPFAM" id="SSF141072">
    <property type="entry name" value="CalX-like"/>
    <property type="match status" value="1"/>
</dbReference>
<dbReference type="PROSITE" id="PS51257">
    <property type="entry name" value="PROKAR_LIPOPROTEIN"/>
    <property type="match status" value="1"/>
</dbReference>
<feature type="chain" id="PRO_5045299350" description="Calx-beta domain-containing protein" evidence="1">
    <location>
        <begin position="22"/>
        <end position="267"/>
    </location>
</feature>
<dbReference type="EMBL" id="JBHSQB010000007">
    <property type="protein sequence ID" value="MFC6096839.1"/>
    <property type="molecule type" value="Genomic_DNA"/>
</dbReference>
<sequence length="267" mass="28102">MKKIKLFLALTLGSLISVSCVVDDNVEQIGGGSSVLVGFSAPTLAANFVTDGEVKPYSIPVNVIGGNQGLPSSANVTVNWELASTSTATAGVEFDFVSSASNVVIPAGSLSTVIPITVNTDALVVGDDKTVVINLTSVVSDNGVVLATNRSTVTLTLVAACFSDLAGQYYWNYTTGPAYFTISELSPGVYRATQFPFFTAIYWFEFSDVCDNLTMTNWQFQAANPLYGTTTAMPVGTVQPNGNLLFTGINVTGVAIVDRTITAFKVN</sequence>
<name>A0ABW1PNP1_9FLAO</name>
<feature type="signal peptide" evidence="1">
    <location>
        <begin position="1"/>
        <end position="21"/>
    </location>
</feature>
<dbReference type="Gene3D" id="2.60.40.2030">
    <property type="match status" value="1"/>
</dbReference>
<protein>
    <recommendedName>
        <fullName evidence="4">Calx-beta domain-containing protein</fullName>
    </recommendedName>
</protein>
<keyword evidence="3" id="KW-1185">Reference proteome</keyword>
<evidence type="ECO:0000256" key="1">
    <source>
        <dbReference type="SAM" id="SignalP"/>
    </source>
</evidence>
<accession>A0ABW1PNP1</accession>
<evidence type="ECO:0000313" key="2">
    <source>
        <dbReference type="EMBL" id="MFC6096839.1"/>
    </source>
</evidence>
<dbReference type="InterPro" id="IPR038081">
    <property type="entry name" value="CalX-like_sf"/>
</dbReference>
<evidence type="ECO:0008006" key="4">
    <source>
        <dbReference type="Google" id="ProtNLM"/>
    </source>
</evidence>
<dbReference type="Proteomes" id="UP001596287">
    <property type="component" value="Unassembled WGS sequence"/>
</dbReference>
<gene>
    <name evidence="2" type="ORF">ACFPVY_09300</name>
</gene>
<evidence type="ECO:0000313" key="3">
    <source>
        <dbReference type="Proteomes" id="UP001596287"/>
    </source>
</evidence>